<evidence type="ECO:0000256" key="2">
    <source>
        <dbReference type="SAM" id="SignalP"/>
    </source>
</evidence>
<dbReference type="PROSITE" id="PS51257">
    <property type="entry name" value="PROKAR_LIPOPROTEIN"/>
    <property type="match status" value="1"/>
</dbReference>
<proteinExistence type="predicted"/>
<feature type="signal peptide" evidence="2">
    <location>
        <begin position="1"/>
        <end position="19"/>
    </location>
</feature>
<dbReference type="RefSeq" id="WP_171436976.1">
    <property type="nucleotide sequence ID" value="NZ_JABFJV010000180.1"/>
</dbReference>
<protein>
    <recommendedName>
        <fullName evidence="3">DUF6310 domain-containing protein</fullName>
    </recommendedName>
</protein>
<evidence type="ECO:0000259" key="3">
    <source>
        <dbReference type="Pfam" id="PF19829"/>
    </source>
</evidence>
<keyword evidence="5" id="KW-1185">Reference proteome</keyword>
<gene>
    <name evidence="4" type="ORF">HMI49_26355</name>
</gene>
<dbReference type="Pfam" id="PF19829">
    <property type="entry name" value="DUF6310"/>
    <property type="match status" value="1"/>
</dbReference>
<accession>A0A7Y4KMZ5</accession>
<comment type="caution">
    <text evidence="4">The sequence shown here is derived from an EMBL/GenBank/DDBJ whole genome shotgun (WGS) entry which is preliminary data.</text>
</comment>
<feature type="region of interest" description="Disordered" evidence="1">
    <location>
        <begin position="142"/>
        <end position="206"/>
    </location>
</feature>
<name>A0A7Y4KMZ5_9BACT</name>
<keyword evidence="2" id="KW-0732">Signal</keyword>
<evidence type="ECO:0000313" key="5">
    <source>
        <dbReference type="Proteomes" id="UP000563426"/>
    </source>
</evidence>
<organism evidence="4 5">
    <name type="scientific">Corallococcus exercitus</name>
    <dbReference type="NCBI Taxonomy" id="2316736"/>
    <lineage>
        <taxon>Bacteria</taxon>
        <taxon>Pseudomonadati</taxon>
        <taxon>Myxococcota</taxon>
        <taxon>Myxococcia</taxon>
        <taxon>Myxococcales</taxon>
        <taxon>Cystobacterineae</taxon>
        <taxon>Myxococcaceae</taxon>
        <taxon>Corallococcus</taxon>
    </lineage>
</organism>
<reference evidence="4 5" key="1">
    <citation type="submission" date="2020-05" db="EMBL/GenBank/DDBJ databases">
        <authorList>
            <person name="Whitworth D."/>
        </authorList>
    </citation>
    <scope>NUCLEOTIDE SEQUENCE [LARGE SCALE GENOMIC DNA]</scope>
    <source>
        <strain evidence="4 5">AB043B</strain>
    </source>
</reference>
<dbReference type="AlphaFoldDB" id="A0A7Y4KMZ5"/>
<feature type="compositionally biased region" description="Basic and acidic residues" evidence="1">
    <location>
        <begin position="151"/>
        <end position="165"/>
    </location>
</feature>
<dbReference type="EMBL" id="JABFJV010000180">
    <property type="protein sequence ID" value="NOK36736.1"/>
    <property type="molecule type" value="Genomic_DNA"/>
</dbReference>
<feature type="compositionally biased region" description="Basic and acidic residues" evidence="1">
    <location>
        <begin position="197"/>
        <end position="206"/>
    </location>
</feature>
<evidence type="ECO:0000313" key="4">
    <source>
        <dbReference type="EMBL" id="NOK36736.1"/>
    </source>
</evidence>
<feature type="chain" id="PRO_5030712060" description="DUF6310 domain-containing protein" evidence="2">
    <location>
        <begin position="20"/>
        <end position="307"/>
    </location>
</feature>
<dbReference type="Proteomes" id="UP000563426">
    <property type="component" value="Unassembled WGS sequence"/>
</dbReference>
<feature type="domain" description="DUF6310" evidence="3">
    <location>
        <begin position="182"/>
        <end position="305"/>
    </location>
</feature>
<dbReference type="InterPro" id="IPR046277">
    <property type="entry name" value="DUF6310"/>
</dbReference>
<evidence type="ECO:0000256" key="1">
    <source>
        <dbReference type="SAM" id="MobiDB-lite"/>
    </source>
</evidence>
<sequence length="307" mass="33224">MRFRTCSALLLLLVFSACATSTPSPGARGARSQRLANLQRAAKLPWTDGGRCVVHEASRPWPVLMERCYPALDHDRLEFHDTTGRCAVASADAAAVGVGFCVLAAPEIAVGAVIVVGVVVVAVAIKEALDAYELRHAYPEEAGTSRGAKVSSREAEAQRQPRQKPEPAGQDWQPPVPPVPVDRTGHASCEPVPVPHAGEDDAHNECADRVPPNRYPGMDVLVGGVRFDALQVGVRVLWEIKTHRFDTYPAFIRRREIEKELEQIEKEQDAAVACGYGYVIGVSTQAHKVALLEADPSLDVVVTGCKR</sequence>